<name>A0ABT8L881_9BACT</name>
<dbReference type="PANTHER" id="PTHR42693:SF53">
    <property type="entry name" value="ENDO-4-O-SULFATASE"/>
    <property type="match status" value="1"/>
</dbReference>
<dbReference type="Gene3D" id="3.40.720.10">
    <property type="entry name" value="Alkaline Phosphatase, subunit A"/>
    <property type="match status" value="1"/>
</dbReference>
<keyword evidence="7" id="KW-1185">Reference proteome</keyword>
<dbReference type="PROSITE" id="PS00523">
    <property type="entry name" value="SULFATASE_1"/>
    <property type="match status" value="1"/>
</dbReference>
<organism evidence="6 7">
    <name type="scientific">Agaribacillus aureus</name>
    <dbReference type="NCBI Taxonomy" id="3051825"/>
    <lineage>
        <taxon>Bacteria</taxon>
        <taxon>Pseudomonadati</taxon>
        <taxon>Bacteroidota</taxon>
        <taxon>Cytophagia</taxon>
        <taxon>Cytophagales</taxon>
        <taxon>Splendidivirgaceae</taxon>
        <taxon>Agaribacillus</taxon>
    </lineage>
</organism>
<dbReference type="SUPFAM" id="SSF53649">
    <property type="entry name" value="Alkaline phosphatase-like"/>
    <property type="match status" value="1"/>
</dbReference>
<accession>A0ABT8L881</accession>
<evidence type="ECO:0000256" key="1">
    <source>
        <dbReference type="ARBA" id="ARBA00008779"/>
    </source>
</evidence>
<dbReference type="InterPro" id="IPR000917">
    <property type="entry name" value="Sulfatase_N"/>
</dbReference>
<protein>
    <submittedName>
        <fullName evidence="6">Sulfatase</fullName>
    </submittedName>
</protein>
<evidence type="ECO:0000313" key="7">
    <source>
        <dbReference type="Proteomes" id="UP001172083"/>
    </source>
</evidence>
<reference evidence="6" key="1">
    <citation type="submission" date="2023-06" db="EMBL/GenBank/DDBJ databases">
        <title>Genomic of Agaribacillus aureum.</title>
        <authorList>
            <person name="Wang G."/>
        </authorList>
    </citation>
    <scope>NUCLEOTIDE SEQUENCE</scope>
    <source>
        <strain evidence="6">BMA12</strain>
    </source>
</reference>
<dbReference type="Pfam" id="PF00884">
    <property type="entry name" value="Sulfatase"/>
    <property type="match status" value="1"/>
</dbReference>
<evidence type="ECO:0000256" key="2">
    <source>
        <dbReference type="ARBA" id="ARBA00022723"/>
    </source>
</evidence>
<sequence>MRSSLYVLCAFLVLSCGRSDEKLTDLNTGSPNIVWIIAEDLSPDLACYGNRLVKTPAIDALAKQGTRYTNAFATAPVCSPSRTALVTGYYQDALGAHHMRYPDHLKPDLPDSIFPIQVLLEKHGYQTANIRSYPGNGKTDWLFRYDADSYQHQHWDSLNNEKPFFARICLGLTHRGFSRDTINPVAPDVIKLPPYYPDHSVARKDWALYFESIQVLDKQVAHIVGDLQKRDLLKNTLIFFFSDHGRPMTRAKNYLYDSGLKVPLIISSYDPEIRKKYLDHTDTDERLLSLIDVNATTLRLAGLRSNPTQGIPFLGEPGADTRKYVFGAADRIGETFFKSRSVRSQRFKYIRNYHHDFSINSTATAYRKANHPIYHLLNILAAGDQLNPHQARLLKPMDAEELYDLQNDPYELNNLATNPESSASLESMREVLDHWISKIDDKGMLEDSPEIAAAFEEYGIKSHQRHREAIERLRLEVQDQVGK</sequence>
<gene>
    <name evidence="6" type="ORF">QQ020_15305</name>
</gene>
<evidence type="ECO:0000256" key="4">
    <source>
        <dbReference type="ARBA" id="ARBA00022837"/>
    </source>
</evidence>
<comment type="caution">
    <text evidence="6">The sequence shown here is derived from an EMBL/GenBank/DDBJ whole genome shotgun (WGS) entry which is preliminary data.</text>
</comment>
<keyword evidence="4" id="KW-0106">Calcium</keyword>
<dbReference type="Proteomes" id="UP001172083">
    <property type="component" value="Unassembled WGS sequence"/>
</dbReference>
<proteinExistence type="inferred from homology"/>
<comment type="similarity">
    <text evidence="1">Belongs to the sulfatase family.</text>
</comment>
<dbReference type="RefSeq" id="WP_346758775.1">
    <property type="nucleotide sequence ID" value="NZ_JAUJEB010000003.1"/>
</dbReference>
<dbReference type="EMBL" id="JAUJEB010000003">
    <property type="protein sequence ID" value="MDN5213436.1"/>
    <property type="molecule type" value="Genomic_DNA"/>
</dbReference>
<feature type="domain" description="Sulfatase N-terminal" evidence="5">
    <location>
        <begin position="31"/>
        <end position="302"/>
    </location>
</feature>
<dbReference type="CDD" id="cd16027">
    <property type="entry name" value="SGSH"/>
    <property type="match status" value="1"/>
</dbReference>
<dbReference type="InterPro" id="IPR050738">
    <property type="entry name" value="Sulfatase"/>
</dbReference>
<keyword evidence="2" id="KW-0479">Metal-binding</keyword>
<dbReference type="InterPro" id="IPR017850">
    <property type="entry name" value="Alkaline_phosphatase_core_sf"/>
</dbReference>
<keyword evidence="3" id="KW-0378">Hydrolase</keyword>
<dbReference type="PROSITE" id="PS51257">
    <property type="entry name" value="PROKAR_LIPOPROTEIN"/>
    <property type="match status" value="1"/>
</dbReference>
<dbReference type="PANTHER" id="PTHR42693">
    <property type="entry name" value="ARYLSULFATASE FAMILY MEMBER"/>
    <property type="match status" value="1"/>
</dbReference>
<evidence type="ECO:0000259" key="5">
    <source>
        <dbReference type="Pfam" id="PF00884"/>
    </source>
</evidence>
<evidence type="ECO:0000313" key="6">
    <source>
        <dbReference type="EMBL" id="MDN5213436.1"/>
    </source>
</evidence>
<evidence type="ECO:0000256" key="3">
    <source>
        <dbReference type="ARBA" id="ARBA00022801"/>
    </source>
</evidence>
<dbReference type="InterPro" id="IPR024607">
    <property type="entry name" value="Sulfatase_CS"/>
</dbReference>